<evidence type="ECO:0000313" key="2">
    <source>
        <dbReference type="Proteomes" id="UP000652761"/>
    </source>
</evidence>
<gene>
    <name evidence="1" type="ORF">Taro_023485</name>
</gene>
<dbReference type="Proteomes" id="UP000652761">
    <property type="component" value="Unassembled WGS sequence"/>
</dbReference>
<dbReference type="EMBL" id="NMUH01001281">
    <property type="protein sequence ID" value="MQL90880.1"/>
    <property type="molecule type" value="Genomic_DNA"/>
</dbReference>
<organism evidence="1 2">
    <name type="scientific">Colocasia esculenta</name>
    <name type="common">Wild taro</name>
    <name type="synonym">Arum esculentum</name>
    <dbReference type="NCBI Taxonomy" id="4460"/>
    <lineage>
        <taxon>Eukaryota</taxon>
        <taxon>Viridiplantae</taxon>
        <taxon>Streptophyta</taxon>
        <taxon>Embryophyta</taxon>
        <taxon>Tracheophyta</taxon>
        <taxon>Spermatophyta</taxon>
        <taxon>Magnoliopsida</taxon>
        <taxon>Liliopsida</taxon>
        <taxon>Araceae</taxon>
        <taxon>Aroideae</taxon>
        <taxon>Colocasieae</taxon>
        <taxon>Colocasia</taxon>
    </lineage>
</organism>
<reference evidence="1" key="1">
    <citation type="submission" date="2017-07" db="EMBL/GenBank/DDBJ databases">
        <title>Taro Niue Genome Assembly and Annotation.</title>
        <authorList>
            <person name="Atibalentja N."/>
            <person name="Keating K."/>
            <person name="Fields C.J."/>
        </authorList>
    </citation>
    <scope>NUCLEOTIDE SEQUENCE</scope>
    <source>
        <strain evidence="1">Niue_2</strain>
        <tissue evidence="1">Leaf</tissue>
    </source>
</reference>
<name>A0A843VAY0_COLES</name>
<sequence>MQGKVYQQVGVVSSKLGALKERRMAGENVVFLNLALHRPRNLNHVWSRRRNSSVWYRVGLVRRDPVKGVHEVRCDSHTERSTAA</sequence>
<dbReference type="AlphaFoldDB" id="A0A843VAY0"/>
<protein>
    <submittedName>
        <fullName evidence="1">Uncharacterized protein</fullName>
    </submittedName>
</protein>
<proteinExistence type="predicted"/>
<evidence type="ECO:0000313" key="1">
    <source>
        <dbReference type="EMBL" id="MQL90880.1"/>
    </source>
</evidence>
<keyword evidence="2" id="KW-1185">Reference proteome</keyword>
<comment type="caution">
    <text evidence="1">The sequence shown here is derived from an EMBL/GenBank/DDBJ whole genome shotgun (WGS) entry which is preliminary data.</text>
</comment>
<accession>A0A843VAY0</accession>